<comment type="caution">
    <text evidence="1">The sequence shown here is derived from an EMBL/GenBank/DDBJ whole genome shotgun (WGS) entry which is preliminary data.</text>
</comment>
<accession>A0A7W6DV57</accession>
<sequence length="560" mass="61181">MTAAHPKQQEHHLGGAHAALSDDVLRLRDATEDVFLSTGEQLLEVSDLLSAALAAVDSLAALGREDVMDRLREQACTQPETFADLSTGFHEIFGRIKGLNDMILTLDKEVSSVRRSVMTTRFVMVNARVVLSSMLIQEQRLSSLTDDGSRIVGQMQQLLHQFEGAIRGIRASVTQVEHMIGEVGATVNGVVCTAFGALIADVSEFERNVRAIAGASDEMARQVQAIQSATAQAVEGLQVGDATRQRLEHVANILETMTGDGGLLPPMAATLLTDAAREQSGSLARLESNIAVLTDSLQTLVDKHLADFAGTTDHALDADTLLDGSARIAQTLETVRPMQERTRELDRMLHEELDQFNALTHEGEEVQFNIKQIGMNAVLACARLGDDGTPLKVVAEQIQFVAQDTSDSFARIRETMLRIGTLGRQITTESEEIITRSIQVPTTLSMRINPLIERVVHDLSPLQTVIGKIRGRVARLEFDFAPARAHTERLGDLAARLPRGTGSGDPQSHDVLAQIYACFTIEAEREIFSHFYPDDAANFRAGQHQAEETAGDVPDDDFFF</sequence>
<organism evidence="1 2">
    <name type="scientific">Sagittula marina</name>
    <dbReference type="NCBI Taxonomy" id="943940"/>
    <lineage>
        <taxon>Bacteria</taxon>
        <taxon>Pseudomonadati</taxon>
        <taxon>Pseudomonadota</taxon>
        <taxon>Alphaproteobacteria</taxon>
        <taxon>Rhodobacterales</taxon>
        <taxon>Roseobacteraceae</taxon>
        <taxon>Sagittula</taxon>
    </lineage>
</organism>
<dbReference type="AlphaFoldDB" id="A0A7W6DV57"/>
<protein>
    <submittedName>
        <fullName evidence="1">Methyl-accepting chemotaxis protein</fullName>
    </submittedName>
</protein>
<evidence type="ECO:0000313" key="2">
    <source>
        <dbReference type="Proteomes" id="UP000541426"/>
    </source>
</evidence>
<dbReference type="SUPFAM" id="SSF58104">
    <property type="entry name" value="Methyl-accepting chemotaxis protein (MCP) signaling domain"/>
    <property type="match status" value="1"/>
</dbReference>
<name>A0A7W6DV57_9RHOB</name>
<reference evidence="1 2" key="1">
    <citation type="submission" date="2020-08" db="EMBL/GenBank/DDBJ databases">
        <title>Genomic Encyclopedia of Type Strains, Phase IV (KMG-IV): sequencing the most valuable type-strain genomes for metagenomic binning, comparative biology and taxonomic classification.</title>
        <authorList>
            <person name="Goeker M."/>
        </authorList>
    </citation>
    <scope>NUCLEOTIDE SEQUENCE [LARGE SCALE GENOMIC DNA]</scope>
    <source>
        <strain evidence="1 2">DSM 102235</strain>
    </source>
</reference>
<gene>
    <name evidence="1" type="ORF">GGQ68_002167</name>
</gene>
<keyword evidence="2" id="KW-1185">Reference proteome</keyword>
<proteinExistence type="predicted"/>
<evidence type="ECO:0000313" key="1">
    <source>
        <dbReference type="EMBL" id="MBB3985829.1"/>
    </source>
</evidence>
<dbReference type="Proteomes" id="UP000541426">
    <property type="component" value="Unassembled WGS sequence"/>
</dbReference>
<dbReference type="EMBL" id="JACIEJ010000005">
    <property type="protein sequence ID" value="MBB3985829.1"/>
    <property type="molecule type" value="Genomic_DNA"/>
</dbReference>
<dbReference type="Gene3D" id="1.10.287.950">
    <property type="entry name" value="Methyl-accepting chemotaxis protein"/>
    <property type="match status" value="1"/>
</dbReference>
<dbReference type="RefSeq" id="WP_183965756.1">
    <property type="nucleotide sequence ID" value="NZ_BAABBZ010000007.1"/>
</dbReference>